<proteinExistence type="predicted"/>
<sequence>MTASPAKMSCRASSPKAWRRGYLLHFHTRSGPRVPLAAWPLKKSLPRAPRGSPSGRRQRSLGRTLQPASACSCPSRGSRPQAHLLPVRRARSSIPRPRSWALGRKRQRILRRRWRSAPPRQSLQRCDPQSLWLPQSSSQRLH</sequence>
<dbReference type="EMBL" id="HF583977">
    <property type="protein sequence ID" value="CCQ43474.1"/>
    <property type="molecule type" value="Genomic_DNA"/>
</dbReference>
<evidence type="ECO:0000313" key="2">
    <source>
        <dbReference type="EMBL" id="CCQ43474.1"/>
    </source>
</evidence>
<feature type="compositionally biased region" description="Low complexity" evidence="1">
    <location>
        <begin position="46"/>
        <end position="55"/>
    </location>
</feature>
<feature type="region of interest" description="Disordered" evidence="1">
    <location>
        <begin position="35"/>
        <end position="82"/>
    </location>
</feature>
<evidence type="ECO:0000256" key="1">
    <source>
        <dbReference type="SAM" id="MobiDB-lite"/>
    </source>
</evidence>
<feature type="compositionally biased region" description="Low complexity" evidence="1">
    <location>
        <begin position="128"/>
        <end position="142"/>
    </location>
</feature>
<reference evidence="2" key="1">
    <citation type="journal article" date="2013" name="PLoS ONE">
        <title>Direct detection of alternative open reading frames translation products in human significantly expands the proteome.</title>
        <authorList>
            <person name="Vanderperre B."/>
            <person name="Lucier J.-F."/>
            <person name="Motard J."/>
            <person name="Tremblay G."/>
            <person name="Vanderperre S."/>
            <person name="Wisztorski M."/>
            <person name="Salzet M."/>
            <person name="Boisvert F.-M."/>
            <person name="Roucou X."/>
        </authorList>
    </citation>
    <scope>NUCLEOTIDE SEQUENCE</scope>
</reference>
<organism evidence="2">
    <name type="scientific">Homo sapiens</name>
    <name type="common">Human</name>
    <dbReference type="NCBI Taxonomy" id="9606"/>
    <lineage>
        <taxon>Eukaryota</taxon>
        <taxon>Metazoa</taxon>
        <taxon>Chordata</taxon>
        <taxon>Craniata</taxon>
        <taxon>Vertebrata</taxon>
        <taxon>Euteleostomi</taxon>
        <taxon>Mammalia</taxon>
        <taxon>Eutheria</taxon>
        <taxon>Euarchontoglires</taxon>
        <taxon>Primates</taxon>
        <taxon>Haplorrhini</taxon>
        <taxon>Catarrhini</taxon>
        <taxon>Hominidae</taxon>
        <taxon>Homo</taxon>
    </lineage>
</organism>
<dbReference type="AlphaFoldDB" id="L8E8L4"/>
<name>L8E8L4_HUMAN</name>
<dbReference type="ChiTaRS" id="CEP164">
    <property type="organism name" value="human"/>
</dbReference>
<feature type="region of interest" description="Disordered" evidence="1">
    <location>
        <begin position="111"/>
        <end position="142"/>
    </location>
</feature>
<protein>
    <submittedName>
        <fullName evidence="2">Alternative protein CEP164</fullName>
    </submittedName>
</protein>
<accession>L8E8L4</accession>
<gene>
    <name evidence="2" type="primary">CEP164</name>
</gene>
<dbReference type="OrthoDB" id="6344460at2759"/>